<evidence type="ECO:0000313" key="2">
    <source>
        <dbReference type="EMBL" id="THU96603.1"/>
    </source>
</evidence>
<dbReference type="AlphaFoldDB" id="A0A4S8M4F1"/>
<evidence type="ECO:0000313" key="3">
    <source>
        <dbReference type="Proteomes" id="UP000297245"/>
    </source>
</evidence>
<sequence length="97" mass="10560">MESIASMLRAIIPGDSLLRLMNIGRPRAKQVVILDPIATCQGIGIVTPNLMKKAREVVNILKQQNPTTSKHTNLKTKSLDDPTTDIHEESSGCVLIA</sequence>
<evidence type="ECO:0000256" key="1">
    <source>
        <dbReference type="SAM" id="MobiDB-lite"/>
    </source>
</evidence>
<feature type="region of interest" description="Disordered" evidence="1">
    <location>
        <begin position="67"/>
        <end position="97"/>
    </location>
</feature>
<name>A0A4S8M4F1_DENBC</name>
<gene>
    <name evidence="2" type="ORF">K435DRAFT_858384</name>
</gene>
<proteinExistence type="predicted"/>
<dbReference type="EMBL" id="ML179173">
    <property type="protein sequence ID" value="THU96603.1"/>
    <property type="molecule type" value="Genomic_DNA"/>
</dbReference>
<organism evidence="2 3">
    <name type="scientific">Dendrothele bispora (strain CBS 962.96)</name>
    <dbReference type="NCBI Taxonomy" id="1314807"/>
    <lineage>
        <taxon>Eukaryota</taxon>
        <taxon>Fungi</taxon>
        <taxon>Dikarya</taxon>
        <taxon>Basidiomycota</taxon>
        <taxon>Agaricomycotina</taxon>
        <taxon>Agaricomycetes</taxon>
        <taxon>Agaricomycetidae</taxon>
        <taxon>Agaricales</taxon>
        <taxon>Agaricales incertae sedis</taxon>
        <taxon>Dendrothele</taxon>
    </lineage>
</organism>
<keyword evidence="3" id="KW-1185">Reference proteome</keyword>
<accession>A0A4S8M4F1</accession>
<dbReference type="Proteomes" id="UP000297245">
    <property type="component" value="Unassembled WGS sequence"/>
</dbReference>
<reference evidence="2 3" key="1">
    <citation type="journal article" date="2019" name="Nat. Ecol. Evol.">
        <title>Megaphylogeny resolves global patterns of mushroom evolution.</title>
        <authorList>
            <person name="Varga T."/>
            <person name="Krizsan K."/>
            <person name="Foldi C."/>
            <person name="Dima B."/>
            <person name="Sanchez-Garcia M."/>
            <person name="Sanchez-Ramirez S."/>
            <person name="Szollosi G.J."/>
            <person name="Szarkandi J.G."/>
            <person name="Papp V."/>
            <person name="Albert L."/>
            <person name="Andreopoulos W."/>
            <person name="Angelini C."/>
            <person name="Antonin V."/>
            <person name="Barry K.W."/>
            <person name="Bougher N.L."/>
            <person name="Buchanan P."/>
            <person name="Buyck B."/>
            <person name="Bense V."/>
            <person name="Catcheside P."/>
            <person name="Chovatia M."/>
            <person name="Cooper J."/>
            <person name="Damon W."/>
            <person name="Desjardin D."/>
            <person name="Finy P."/>
            <person name="Geml J."/>
            <person name="Haridas S."/>
            <person name="Hughes K."/>
            <person name="Justo A."/>
            <person name="Karasinski D."/>
            <person name="Kautmanova I."/>
            <person name="Kiss B."/>
            <person name="Kocsube S."/>
            <person name="Kotiranta H."/>
            <person name="LaButti K.M."/>
            <person name="Lechner B.E."/>
            <person name="Liimatainen K."/>
            <person name="Lipzen A."/>
            <person name="Lukacs Z."/>
            <person name="Mihaltcheva S."/>
            <person name="Morgado L.N."/>
            <person name="Niskanen T."/>
            <person name="Noordeloos M.E."/>
            <person name="Ohm R.A."/>
            <person name="Ortiz-Santana B."/>
            <person name="Ovrebo C."/>
            <person name="Racz N."/>
            <person name="Riley R."/>
            <person name="Savchenko A."/>
            <person name="Shiryaev A."/>
            <person name="Soop K."/>
            <person name="Spirin V."/>
            <person name="Szebenyi C."/>
            <person name="Tomsovsky M."/>
            <person name="Tulloss R.E."/>
            <person name="Uehling J."/>
            <person name="Grigoriev I.V."/>
            <person name="Vagvolgyi C."/>
            <person name="Papp T."/>
            <person name="Martin F.M."/>
            <person name="Miettinen O."/>
            <person name="Hibbett D.S."/>
            <person name="Nagy L.G."/>
        </authorList>
    </citation>
    <scope>NUCLEOTIDE SEQUENCE [LARGE SCALE GENOMIC DNA]</scope>
    <source>
        <strain evidence="2 3">CBS 962.96</strain>
    </source>
</reference>
<feature type="compositionally biased region" description="Basic and acidic residues" evidence="1">
    <location>
        <begin position="77"/>
        <end position="90"/>
    </location>
</feature>
<protein>
    <submittedName>
        <fullName evidence="2">Uncharacterized protein</fullName>
    </submittedName>
</protein>